<evidence type="ECO:0000256" key="2">
    <source>
        <dbReference type="ARBA" id="ARBA00023125"/>
    </source>
</evidence>
<keyword evidence="1" id="KW-0805">Transcription regulation</keyword>
<dbReference type="PANTHER" id="PTHR30136">
    <property type="entry name" value="HELIX-TURN-HELIX TRANSCRIPTIONAL REGULATOR, ICLR FAMILY"/>
    <property type="match status" value="1"/>
</dbReference>
<evidence type="ECO:0000259" key="4">
    <source>
        <dbReference type="PROSITE" id="PS51077"/>
    </source>
</evidence>
<dbReference type="Pfam" id="PF01614">
    <property type="entry name" value="IclR_C"/>
    <property type="match status" value="1"/>
</dbReference>
<feature type="domain" description="HTH iclR-type" evidence="4">
    <location>
        <begin position="14"/>
        <end position="78"/>
    </location>
</feature>
<dbReference type="InterPro" id="IPR036390">
    <property type="entry name" value="WH_DNA-bd_sf"/>
</dbReference>
<keyword evidence="3" id="KW-0804">Transcription</keyword>
<keyword evidence="7" id="KW-1185">Reference proteome</keyword>
<dbReference type="PROSITE" id="PS51078">
    <property type="entry name" value="ICLR_ED"/>
    <property type="match status" value="1"/>
</dbReference>
<dbReference type="SUPFAM" id="SSF55781">
    <property type="entry name" value="GAF domain-like"/>
    <property type="match status" value="1"/>
</dbReference>
<feature type="domain" description="IclR-ED" evidence="5">
    <location>
        <begin position="79"/>
        <end position="261"/>
    </location>
</feature>
<dbReference type="PANTHER" id="PTHR30136:SF24">
    <property type="entry name" value="HTH-TYPE TRANSCRIPTIONAL REPRESSOR ALLR"/>
    <property type="match status" value="1"/>
</dbReference>
<evidence type="ECO:0000313" key="7">
    <source>
        <dbReference type="Proteomes" id="UP000711614"/>
    </source>
</evidence>
<sequence length="272" mass="28841">MTAAAPAGEQRNTSSSLRKALLLLDVVSSHAPADGLALAELADLSGINKSTLLRLAGPLIDENLVERDRATGRFRLGFGSLRLGQSYLDSLDLRSSANEELRALMRTTSNTVHLVVLSGHDVVYLDKVEDEATVRMASRVGASMPAYCTAVGKAIMAFSPDEVVGPILAAPLAAITQRTITDPAALRLELTAVRRRGYSVDDRENEPEVRCVAAPIFNHDDHVVAALSVSSLASRMTPAKVREVGPMAAGAALRISARLGSRKAASMLTSQS</sequence>
<evidence type="ECO:0000259" key="5">
    <source>
        <dbReference type="PROSITE" id="PS51078"/>
    </source>
</evidence>
<gene>
    <name evidence="6" type="ORF">JOF48_003856</name>
</gene>
<keyword evidence="2 6" id="KW-0238">DNA-binding</keyword>
<evidence type="ECO:0000256" key="1">
    <source>
        <dbReference type="ARBA" id="ARBA00023015"/>
    </source>
</evidence>
<dbReference type="InterPro" id="IPR014757">
    <property type="entry name" value="Tscrpt_reg_IclR_C"/>
</dbReference>
<dbReference type="SUPFAM" id="SSF46785">
    <property type="entry name" value="Winged helix' DNA-binding domain"/>
    <property type="match status" value="1"/>
</dbReference>
<organism evidence="6 7">
    <name type="scientific">Arthrobacter stackebrandtii</name>
    <dbReference type="NCBI Taxonomy" id="272161"/>
    <lineage>
        <taxon>Bacteria</taxon>
        <taxon>Bacillati</taxon>
        <taxon>Actinomycetota</taxon>
        <taxon>Actinomycetes</taxon>
        <taxon>Micrococcales</taxon>
        <taxon>Micrococcaceae</taxon>
        <taxon>Arthrobacter</taxon>
    </lineage>
</organism>
<dbReference type="InterPro" id="IPR029016">
    <property type="entry name" value="GAF-like_dom_sf"/>
</dbReference>
<dbReference type="SMART" id="SM00346">
    <property type="entry name" value="HTH_ICLR"/>
    <property type="match status" value="1"/>
</dbReference>
<dbReference type="InterPro" id="IPR005471">
    <property type="entry name" value="Tscrpt_reg_IclR_N"/>
</dbReference>
<dbReference type="InterPro" id="IPR050707">
    <property type="entry name" value="HTH_MetabolicPath_Reg"/>
</dbReference>
<dbReference type="InterPro" id="IPR036388">
    <property type="entry name" value="WH-like_DNA-bd_sf"/>
</dbReference>
<dbReference type="EMBL" id="JAGIOI010000001">
    <property type="protein sequence ID" value="MBP2415057.1"/>
    <property type="molecule type" value="Genomic_DNA"/>
</dbReference>
<reference evidence="6 7" key="1">
    <citation type="submission" date="2021-03" db="EMBL/GenBank/DDBJ databases">
        <title>Sequencing the genomes of 1000 actinobacteria strains.</title>
        <authorList>
            <person name="Klenk H.-P."/>
        </authorList>
    </citation>
    <scope>NUCLEOTIDE SEQUENCE [LARGE SCALE GENOMIC DNA]</scope>
    <source>
        <strain evidence="6 7">DSM 16005</strain>
    </source>
</reference>
<comment type="caution">
    <text evidence="6">The sequence shown here is derived from an EMBL/GenBank/DDBJ whole genome shotgun (WGS) entry which is preliminary data.</text>
</comment>
<dbReference type="Gene3D" id="3.30.450.40">
    <property type="match status" value="1"/>
</dbReference>
<evidence type="ECO:0000313" key="6">
    <source>
        <dbReference type="EMBL" id="MBP2415057.1"/>
    </source>
</evidence>
<dbReference type="Pfam" id="PF09339">
    <property type="entry name" value="HTH_IclR"/>
    <property type="match status" value="1"/>
</dbReference>
<name>A0ABS4Z1Y0_9MICC</name>
<dbReference type="Gene3D" id="1.10.10.10">
    <property type="entry name" value="Winged helix-like DNA-binding domain superfamily/Winged helix DNA-binding domain"/>
    <property type="match status" value="1"/>
</dbReference>
<dbReference type="RefSeq" id="WP_342591313.1">
    <property type="nucleotide sequence ID" value="NZ_JAGIOI010000001.1"/>
</dbReference>
<dbReference type="PROSITE" id="PS51077">
    <property type="entry name" value="HTH_ICLR"/>
    <property type="match status" value="1"/>
</dbReference>
<dbReference type="GO" id="GO:0003677">
    <property type="term" value="F:DNA binding"/>
    <property type="evidence" value="ECO:0007669"/>
    <property type="project" value="UniProtKB-KW"/>
</dbReference>
<dbReference type="Proteomes" id="UP000711614">
    <property type="component" value="Unassembled WGS sequence"/>
</dbReference>
<protein>
    <submittedName>
        <fullName evidence="6">DNA-binding IclR family transcriptional regulator</fullName>
    </submittedName>
</protein>
<proteinExistence type="predicted"/>
<accession>A0ABS4Z1Y0</accession>
<evidence type="ECO:0000256" key="3">
    <source>
        <dbReference type="ARBA" id="ARBA00023163"/>
    </source>
</evidence>